<dbReference type="InterPro" id="IPR000070">
    <property type="entry name" value="Pectinesterase_cat"/>
</dbReference>
<comment type="pathway">
    <text evidence="1">Glycan metabolism; pectin degradation; 2-dehydro-3-deoxy-D-gluconate from pectin: step 1/5.</text>
</comment>
<dbReference type="SUPFAM" id="SSF51126">
    <property type="entry name" value="Pectin lyase-like"/>
    <property type="match status" value="1"/>
</dbReference>
<evidence type="ECO:0000256" key="1">
    <source>
        <dbReference type="ARBA" id="ARBA00005184"/>
    </source>
</evidence>
<evidence type="ECO:0000256" key="2">
    <source>
        <dbReference type="ARBA" id="ARBA00022801"/>
    </source>
</evidence>
<dbReference type="InterPro" id="IPR011050">
    <property type="entry name" value="Pectin_lyase_fold/virulence"/>
</dbReference>
<feature type="domain" description="Pectinesterase catalytic" evidence="4">
    <location>
        <begin position="1"/>
        <end position="90"/>
    </location>
</feature>
<proteinExistence type="predicted"/>
<keyword evidence="3" id="KW-0063">Aspartyl esterase</keyword>
<dbReference type="InterPro" id="IPR012334">
    <property type="entry name" value="Pectin_lyas_fold"/>
</dbReference>
<keyword evidence="6" id="KW-1185">Reference proteome</keyword>
<evidence type="ECO:0000259" key="4">
    <source>
        <dbReference type="Pfam" id="PF01095"/>
    </source>
</evidence>
<dbReference type="GO" id="GO:0030599">
    <property type="term" value="F:pectinesterase activity"/>
    <property type="evidence" value="ECO:0007669"/>
    <property type="project" value="InterPro"/>
</dbReference>
<dbReference type="Proteomes" id="UP001168877">
    <property type="component" value="Unassembled WGS sequence"/>
</dbReference>
<comment type="caution">
    <text evidence="5">The sequence shown here is derived from an EMBL/GenBank/DDBJ whole genome shotgun (WGS) entry which is preliminary data.</text>
</comment>
<dbReference type="AlphaFoldDB" id="A0AA39SZH0"/>
<dbReference type="GO" id="GO:0042545">
    <property type="term" value="P:cell wall modification"/>
    <property type="evidence" value="ECO:0007669"/>
    <property type="project" value="InterPro"/>
</dbReference>
<dbReference type="PANTHER" id="PTHR31707">
    <property type="entry name" value="PECTINESTERASE"/>
    <property type="match status" value="1"/>
</dbReference>
<dbReference type="EMBL" id="JAUESC010000003">
    <property type="protein sequence ID" value="KAK0599192.1"/>
    <property type="molecule type" value="Genomic_DNA"/>
</dbReference>
<evidence type="ECO:0000313" key="6">
    <source>
        <dbReference type="Proteomes" id="UP001168877"/>
    </source>
</evidence>
<evidence type="ECO:0000313" key="5">
    <source>
        <dbReference type="EMBL" id="KAK0599192.1"/>
    </source>
</evidence>
<name>A0AA39SZH0_ACESA</name>
<dbReference type="Gene3D" id="2.160.20.10">
    <property type="entry name" value="Single-stranded right-handed beta-helix, Pectin lyase-like"/>
    <property type="match status" value="1"/>
</dbReference>
<sequence length="106" mass="12178">MHNCSISPTPELQGNSNVKSYLGRPWKKFSRTVILQSYIDAFIDPEGWLKFNSMSDLASLYYARVNWPGYHILSNLDEVKSFIVENFIRGRDWLPKLGIPFIPGLA</sequence>
<reference evidence="5" key="1">
    <citation type="journal article" date="2022" name="Plant J.">
        <title>Strategies of tolerance reflected in two North American maple genomes.</title>
        <authorList>
            <person name="McEvoy S.L."/>
            <person name="Sezen U.U."/>
            <person name="Trouern-Trend A."/>
            <person name="McMahon S.M."/>
            <person name="Schaberg P.G."/>
            <person name="Yang J."/>
            <person name="Wegrzyn J.L."/>
            <person name="Swenson N.G."/>
        </authorList>
    </citation>
    <scope>NUCLEOTIDE SEQUENCE</scope>
    <source>
        <strain evidence="5">NS2018</strain>
    </source>
</reference>
<organism evidence="5 6">
    <name type="scientific">Acer saccharum</name>
    <name type="common">Sugar maple</name>
    <dbReference type="NCBI Taxonomy" id="4024"/>
    <lineage>
        <taxon>Eukaryota</taxon>
        <taxon>Viridiplantae</taxon>
        <taxon>Streptophyta</taxon>
        <taxon>Embryophyta</taxon>
        <taxon>Tracheophyta</taxon>
        <taxon>Spermatophyta</taxon>
        <taxon>Magnoliopsida</taxon>
        <taxon>eudicotyledons</taxon>
        <taxon>Gunneridae</taxon>
        <taxon>Pentapetalae</taxon>
        <taxon>rosids</taxon>
        <taxon>malvids</taxon>
        <taxon>Sapindales</taxon>
        <taxon>Sapindaceae</taxon>
        <taxon>Hippocastanoideae</taxon>
        <taxon>Acereae</taxon>
        <taxon>Acer</taxon>
    </lineage>
</organism>
<dbReference type="Pfam" id="PF01095">
    <property type="entry name" value="Pectinesterase"/>
    <property type="match status" value="1"/>
</dbReference>
<protein>
    <recommendedName>
        <fullName evidence="4">Pectinesterase catalytic domain-containing protein</fullName>
    </recommendedName>
</protein>
<gene>
    <name evidence="5" type="ORF">LWI29_003113</name>
</gene>
<accession>A0AA39SZH0</accession>
<evidence type="ECO:0000256" key="3">
    <source>
        <dbReference type="ARBA" id="ARBA00023085"/>
    </source>
</evidence>
<keyword evidence="2" id="KW-0378">Hydrolase</keyword>
<reference evidence="5" key="2">
    <citation type="submission" date="2023-06" db="EMBL/GenBank/DDBJ databases">
        <authorList>
            <person name="Swenson N.G."/>
            <person name="Wegrzyn J.L."/>
            <person name="Mcevoy S.L."/>
        </authorList>
    </citation>
    <scope>NUCLEOTIDE SEQUENCE</scope>
    <source>
        <strain evidence="5">NS2018</strain>
        <tissue evidence="5">Leaf</tissue>
    </source>
</reference>